<reference evidence="2" key="1">
    <citation type="journal article" date="2012" name="Nature">
        <title>The tomato genome sequence provides insights into fleshy fruit evolution.</title>
        <authorList>
            <consortium name="Tomato Genome Consortium"/>
        </authorList>
    </citation>
    <scope>NUCLEOTIDE SEQUENCE [LARGE SCALE GENOMIC DNA]</scope>
    <source>
        <strain evidence="2">cv. Heinz 1706</strain>
    </source>
</reference>
<organism evidence="2">
    <name type="scientific">Solanum lycopersicum</name>
    <name type="common">Tomato</name>
    <name type="synonym">Lycopersicon esculentum</name>
    <dbReference type="NCBI Taxonomy" id="4081"/>
    <lineage>
        <taxon>Eukaryota</taxon>
        <taxon>Viridiplantae</taxon>
        <taxon>Streptophyta</taxon>
        <taxon>Embryophyta</taxon>
        <taxon>Tracheophyta</taxon>
        <taxon>Spermatophyta</taxon>
        <taxon>Magnoliopsida</taxon>
        <taxon>eudicotyledons</taxon>
        <taxon>Gunneridae</taxon>
        <taxon>Pentapetalae</taxon>
        <taxon>asterids</taxon>
        <taxon>lamiids</taxon>
        <taxon>Solanales</taxon>
        <taxon>Solanaceae</taxon>
        <taxon>Solanoideae</taxon>
        <taxon>Solaneae</taxon>
        <taxon>Solanum</taxon>
        <taxon>Solanum subgen. Lycopersicon</taxon>
    </lineage>
</organism>
<dbReference type="AlphaFoldDB" id="A0A494G8T6"/>
<evidence type="ECO:0000256" key="1">
    <source>
        <dbReference type="SAM" id="Phobius"/>
    </source>
</evidence>
<feature type="transmembrane region" description="Helical" evidence="1">
    <location>
        <begin position="141"/>
        <end position="158"/>
    </location>
</feature>
<dbReference type="InParanoid" id="A0A494G8T6"/>
<keyword evidence="3" id="KW-1185">Reference proteome</keyword>
<evidence type="ECO:0000313" key="2">
    <source>
        <dbReference type="EnsemblPlants" id="Solyc00g014820.2.1"/>
    </source>
</evidence>
<keyword evidence="1" id="KW-0472">Membrane</keyword>
<dbReference type="EnsemblPlants" id="Solyc00g014820.2.1">
    <property type="protein sequence ID" value="Solyc00g014820.2.1"/>
    <property type="gene ID" value="Solyc00g014820.2"/>
</dbReference>
<reference evidence="2" key="2">
    <citation type="submission" date="2019-04" db="UniProtKB">
        <authorList>
            <consortium name="EnsemblPlants"/>
        </authorList>
    </citation>
    <scope>IDENTIFICATION</scope>
    <source>
        <strain evidence="2">cv. Heinz 1706</strain>
    </source>
</reference>
<keyword evidence="1" id="KW-0812">Transmembrane</keyword>
<proteinExistence type="predicted"/>
<keyword evidence="1" id="KW-1133">Transmembrane helix</keyword>
<dbReference type="PaxDb" id="4081-Solyc00g014820.2.1"/>
<dbReference type="Gramene" id="Solyc00g014820.2.1">
    <property type="protein sequence ID" value="Solyc00g014820.2.1"/>
    <property type="gene ID" value="Solyc00g014820.2"/>
</dbReference>
<sequence length="171" mass="19353">MKWNMGNSPSKWLIRRVNSQCDAAIRSTIPVSDAMCSYLSVLTAGSAPSIFLLGFASERVLDLSLGKAWFRREFRRAAKLVTLAQNSIYGPLKVRGTQKRRCQRCNLWCLQGIQPILTLPSDKKYTTLFDQLCSRIHIRRILYLLGKVLILCSAWIAIENSPKGGSHKRIL</sequence>
<name>A0A494G8T6_SOLLC</name>
<protein>
    <submittedName>
        <fullName evidence="2">Uncharacterized protein</fullName>
    </submittedName>
</protein>
<evidence type="ECO:0000313" key="3">
    <source>
        <dbReference type="Proteomes" id="UP000004994"/>
    </source>
</evidence>
<dbReference type="Proteomes" id="UP000004994">
    <property type="component" value="Unassembled WGS sequence"/>
</dbReference>
<accession>A0A494G8T6</accession>